<dbReference type="Proteomes" id="UP000008744">
    <property type="component" value="Unassembled WGS sequence"/>
</dbReference>
<evidence type="ECO:0000313" key="2">
    <source>
        <dbReference type="EMBL" id="EDW34144.1"/>
    </source>
</evidence>
<reference evidence="2 3" key="1">
    <citation type="journal article" date="2007" name="Nature">
        <title>Evolution of genes and genomes on the Drosophila phylogeny.</title>
        <authorList>
            <consortium name="Drosophila 12 Genomes Consortium"/>
            <person name="Clark A.G."/>
            <person name="Eisen M.B."/>
            <person name="Smith D.R."/>
            <person name="Bergman C.M."/>
            <person name="Oliver B."/>
            <person name="Markow T.A."/>
            <person name="Kaufman T.C."/>
            <person name="Kellis M."/>
            <person name="Gelbart W."/>
            <person name="Iyer V.N."/>
            <person name="Pollard D.A."/>
            <person name="Sackton T.B."/>
            <person name="Larracuente A.M."/>
            <person name="Singh N.D."/>
            <person name="Abad J.P."/>
            <person name="Abt D.N."/>
            <person name="Adryan B."/>
            <person name="Aguade M."/>
            <person name="Akashi H."/>
            <person name="Anderson W.W."/>
            <person name="Aquadro C.F."/>
            <person name="Ardell D.H."/>
            <person name="Arguello R."/>
            <person name="Artieri C.G."/>
            <person name="Barbash D.A."/>
            <person name="Barker D."/>
            <person name="Barsanti P."/>
            <person name="Batterham P."/>
            <person name="Batzoglou S."/>
            <person name="Begun D."/>
            <person name="Bhutkar A."/>
            <person name="Blanco E."/>
            <person name="Bosak S.A."/>
            <person name="Bradley R.K."/>
            <person name="Brand A.D."/>
            <person name="Brent M.R."/>
            <person name="Brooks A.N."/>
            <person name="Brown R.H."/>
            <person name="Butlin R.K."/>
            <person name="Caggese C."/>
            <person name="Calvi B.R."/>
            <person name="Bernardo de Carvalho A."/>
            <person name="Caspi A."/>
            <person name="Castrezana S."/>
            <person name="Celniker S.E."/>
            <person name="Chang J.L."/>
            <person name="Chapple C."/>
            <person name="Chatterji S."/>
            <person name="Chinwalla A."/>
            <person name="Civetta A."/>
            <person name="Clifton S.W."/>
            <person name="Comeron J.M."/>
            <person name="Costello J.C."/>
            <person name="Coyne J.A."/>
            <person name="Daub J."/>
            <person name="David R.G."/>
            <person name="Delcher A.L."/>
            <person name="Delehaunty K."/>
            <person name="Do C.B."/>
            <person name="Ebling H."/>
            <person name="Edwards K."/>
            <person name="Eickbush T."/>
            <person name="Evans J.D."/>
            <person name="Filipski A."/>
            <person name="Findeiss S."/>
            <person name="Freyhult E."/>
            <person name="Fulton L."/>
            <person name="Fulton R."/>
            <person name="Garcia A.C."/>
            <person name="Gardiner A."/>
            <person name="Garfield D.A."/>
            <person name="Garvin B.E."/>
            <person name="Gibson G."/>
            <person name="Gilbert D."/>
            <person name="Gnerre S."/>
            <person name="Godfrey J."/>
            <person name="Good R."/>
            <person name="Gotea V."/>
            <person name="Gravely B."/>
            <person name="Greenberg A.J."/>
            <person name="Griffiths-Jones S."/>
            <person name="Gross S."/>
            <person name="Guigo R."/>
            <person name="Gustafson E.A."/>
            <person name="Haerty W."/>
            <person name="Hahn M.W."/>
            <person name="Halligan D.L."/>
            <person name="Halpern A.L."/>
            <person name="Halter G.M."/>
            <person name="Han M.V."/>
            <person name="Heger A."/>
            <person name="Hillier L."/>
            <person name="Hinrichs A.S."/>
            <person name="Holmes I."/>
            <person name="Hoskins R.A."/>
            <person name="Hubisz M.J."/>
            <person name="Hultmark D."/>
            <person name="Huntley M.A."/>
            <person name="Jaffe D.B."/>
            <person name="Jagadeeshan S."/>
            <person name="Jeck W.R."/>
            <person name="Johnson J."/>
            <person name="Jones C.D."/>
            <person name="Jordan W.C."/>
            <person name="Karpen G.H."/>
            <person name="Kataoka E."/>
            <person name="Keightley P.D."/>
            <person name="Kheradpour P."/>
            <person name="Kirkness E.F."/>
            <person name="Koerich L.B."/>
            <person name="Kristiansen K."/>
            <person name="Kudrna D."/>
            <person name="Kulathinal R.J."/>
            <person name="Kumar S."/>
            <person name="Kwok R."/>
            <person name="Lander E."/>
            <person name="Langley C.H."/>
            <person name="Lapoint R."/>
            <person name="Lazzaro B.P."/>
            <person name="Lee S.J."/>
            <person name="Levesque L."/>
            <person name="Li R."/>
            <person name="Lin C.F."/>
            <person name="Lin M.F."/>
            <person name="Lindblad-Toh K."/>
            <person name="Llopart A."/>
            <person name="Long M."/>
            <person name="Low L."/>
            <person name="Lozovsky E."/>
            <person name="Lu J."/>
            <person name="Luo M."/>
            <person name="Machado C.A."/>
            <person name="Makalowski W."/>
            <person name="Marzo M."/>
            <person name="Matsuda M."/>
            <person name="Matzkin L."/>
            <person name="McAllister B."/>
            <person name="McBride C.S."/>
            <person name="McKernan B."/>
            <person name="McKernan K."/>
            <person name="Mendez-Lago M."/>
            <person name="Minx P."/>
            <person name="Mollenhauer M.U."/>
            <person name="Montooth K."/>
            <person name="Mount S.M."/>
            <person name="Mu X."/>
            <person name="Myers E."/>
            <person name="Negre B."/>
            <person name="Newfeld S."/>
            <person name="Nielsen R."/>
            <person name="Noor M.A."/>
            <person name="O'Grady P."/>
            <person name="Pachter L."/>
            <person name="Papaceit M."/>
            <person name="Parisi M.J."/>
            <person name="Parisi M."/>
            <person name="Parts L."/>
            <person name="Pedersen J.S."/>
            <person name="Pesole G."/>
            <person name="Phillippy A.M."/>
            <person name="Ponting C.P."/>
            <person name="Pop M."/>
            <person name="Porcelli D."/>
            <person name="Powell J.R."/>
            <person name="Prohaska S."/>
            <person name="Pruitt K."/>
            <person name="Puig M."/>
            <person name="Quesneville H."/>
            <person name="Ram K.R."/>
            <person name="Rand D."/>
            <person name="Rasmussen M.D."/>
            <person name="Reed L.K."/>
            <person name="Reenan R."/>
            <person name="Reily A."/>
            <person name="Remington K.A."/>
            <person name="Rieger T.T."/>
            <person name="Ritchie M.G."/>
            <person name="Robin C."/>
            <person name="Rogers Y.H."/>
            <person name="Rohde C."/>
            <person name="Rozas J."/>
            <person name="Rubenfield M.J."/>
            <person name="Ruiz A."/>
            <person name="Russo S."/>
            <person name="Salzberg S.L."/>
            <person name="Sanchez-Gracia A."/>
            <person name="Saranga D.J."/>
            <person name="Sato H."/>
            <person name="Schaeffer S.W."/>
            <person name="Schatz M.C."/>
            <person name="Schlenke T."/>
            <person name="Schwartz R."/>
            <person name="Segarra C."/>
            <person name="Singh R.S."/>
            <person name="Sirot L."/>
            <person name="Sirota M."/>
            <person name="Sisneros N.B."/>
            <person name="Smith C.D."/>
            <person name="Smith T.F."/>
            <person name="Spieth J."/>
            <person name="Stage D.E."/>
            <person name="Stark A."/>
            <person name="Stephan W."/>
            <person name="Strausberg R.L."/>
            <person name="Strempel S."/>
            <person name="Sturgill D."/>
            <person name="Sutton G."/>
            <person name="Sutton G.G."/>
            <person name="Tao W."/>
            <person name="Teichmann S."/>
            <person name="Tobari Y.N."/>
            <person name="Tomimura Y."/>
            <person name="Tsolas J.M."/>
            <person name="Valente V.L."/>
            <person name="Venter E."/>
            <person name="Venter J.C."/>
            <person name="Vicario S."/>
            <person name="Vieira F.G."/>
            <person name="Vilella A.J."/>
            <person name="Villasante A."/>
            <person name="Walenz B."/>
            <person name="Wang J."/>
            <person name="Wasserman M."/>
            <person name="Watts T."/>
            <person name="Wilson D."/>
            <person name="Wilson R.K."/>
            <person name="Wing R.A."/>
            <person name="Wolfner M.F."/>
            <person name="Wong A."/>
            <person name="Wong G.K."/>
            <person name="Wu C.I."/>
            <person name="Wu G."/>
            <person name="Yamamoto D."/>
            <person name="Yang H.P."/>
            <person name="Yang S.P."/>
            <person name="Yorke J.A."/>
            <person name="Yoshida K."/>
            <person name="Zdobnov E."/>
            <person name="Zhang P."/>
            <person name="Zhang Y."/>
            <person name="Zimin A.V."/>
            <person name="Baldwin J."/>
            <person name="Abdouelleil A."/>
            <person name="Abdulkadir J."/>
            <person name="Abebe A."/>
            <person name="Abera B."/>
            <person name="Abreu J."/>
            <person name="Acer S.C."/>
            <person name="Aftuck L."/>
            <person name="Alexander A."/>
            <person name="An P."/>
            <person name="Anderson E."/>
            <person name="Anderson S."/>
            <person name="Arachi H."/>
            <person name="Azer M."/>
            <person name="Bachantsang P."/>
            <person name="Barry A."/>
            <person name="Bayul T."/>
            <person name="Berlin A."/>
            <person name="Bessette D."/>
            <person name="Bloom T."/>
            <person name="Blye J."/>
            <person name="Boguslavskiy L."/>
            <person name="Bonnet C."/>
            <person name="Boukhgalter B."/>
            <person name="Bourzgui I."/>
            <person name="Brown A."/>
            <person name="Cahill P."/>
            <person name="Channer S."/>
            <person name="Cheshatsang Y."/>
            <person name="Chuda L."/>
            <person name="Citroen M."/>
            <person name="Collymore A."/>
            <person name="Cooke P."/>
            <person name="Costello M."/>
            <person name="D'Aco K."/>
            <person name="Daza R."/>
            <person name="De Haan G."/>
            <person name="DeGray S."/>
            <person name="DeMaso C."/>
            <person name="Dhargay N."/>
            <person name="Dooley K."/>
            <person name="Dooley E."/>
            <person name="Doricent M."/>
            <person name="Dorje P."/>
            <person name="Dorjee K."/>
            <person name="Dupes A."/>
            <person name="Elong R."/>
            <person name="Falk J."/>
            <person name="Farina A."/>
            <person name="Faro S."/>
            <person name="Ferguson D."/>
            <person name="Fisher S."/>
            <person name="Foley C.D."/>
            <person name="Franke A."/>
            <person name="Friedrich D."/>
            <person name="Gadbois L."/>
            <person name="Gearin G."/>
            <person name="Gearin C.R."/>
            <person name="Giannoukos G."/>
            <person name="Goode T."/>
            <person name="Graham J."/>
            <person name="Grandbois E."/>
            <person name="Grewal S."/>
            <person name="Gyaltsen K."/>
            <person name="Hafez N."/>
            <person name="Hagos B."/>
            <person name="Hall J."/>
            <person name="Henson C."/>
            <person name="Hollinger A."/>
            <person name="Honan T."/>
            <person name="Huard M.D."/>
            <person name="Hughes L."/>
            <person name="Hurhula B."/>
            <person name="Husby M.E."/>
            <person name="Kamat A."/>
            <person name="Kanga B."/>
            <person name="Kashin S."/>
            <person name="Khazanovich D."/>
            <person name="Kisner P."/>
            <person name="Lance K."/>
            <person name="Lara M."/>
            <person name="Lee W."/>
            <person name="Lennon N."/>
            <person name="Letendre F."/>
            <person name="LeVine R."/>
            <person name="Lipovsky A."/>
            <person name="Liu X."/>
            <person name="Liu J."/>
            <person name="Liu S."/>
            <person name="Lokyitsang T."/>
            <person name="Lokyitsang Y."/>
            <person name="Lubonja R."/>
            <person name="Lui A."/>
            <person name="MacDonald P."/>
            <person name="Magnisalis V."/>
            <person name="Maru K."/>
            <person name="Matthews C."/>
            <person name="McCusker W."/>
            <person name="McDonough S."/>
            <person name="Mehta T."/>
            <person name="Meldrim J."/>
            <person name="Meneus L."/>
            <person name="Mihai O."/>
            <person name="Mihalev A."/>
            <person name="Mihova T."/>
            <person name="Mittelman R."/>
            <person name="Mlenga V."/>
            <person name="Montmayeur A."/>
            <person name="Mulrain L."/>
            <person name="Navidi A."/>
            <person name="Naylor J."/>
            <person name="Negash T."/>
            <person name="Nguyen T."/>
            <person name="Nguyen N."/>
            <person name="Nicol R."/>
            <person name="Norbu C."/>
            <person name="Norbu N."/>
            <person name="Novod N."/>
            <person name="O'Neill B."/>
            <person name="Osman S."/>
            <person name="Markiewicz E."/>
            <person name="Oyono O.L."/>
            <person name="Patti C."/>
            <person name="Phunkhang P."/>
            <person name="Pierre F."/>
            <person name="Priest M."/>
            <person name="Raghuraman S."/>
            <person name="Rege F."/>
            <person name="Reyes R."/>
            <person name="Rise C."/>
            <person name="Rogov P."/>
            <person name="Ross K."/>
            <person name="Ryan E."/>
            <person name="Settipalli S."/>
            <person name="Shea T."/>
            <person name="Sherpa N."/>
            <person name="Shi L."/>
            <person name="Shih D."/>
            <person name="Sparrow T."/>
            <person name="Spaulding J."/>
            <person name="Stalker J."/>
            <person name="Stange-Thomann N."/>
            <person name="Stavropoulos S."/>
            <person name="Stone C."/>
            <person name="Strader C."/>
            <person name="Tesfaye S."/>
            <person name="Thomson T."/>
            <person name="Thoulutsang Y."/>
            <person name="Thoulutsang D."/>
            <person name="Topham K."/>
            <person name="Topping I."/>
            <person name="Tsamla T."/>
            <person name="Vassiliev H."/>
            <person name="Vo A."/>
            <person name="Wangchuk T."/>
            <person name="Wangdi T."/>
            <person name="Weiand M."/>
            <person name="Wilkinson J."/>
            <person name="Wilson A."/>
            <person name="Yadav S."/>
            <person name="Young G."/>
            <person name="Yu Q."/>
            <person name="Zembek L."/>
            <person name="Zhong D."/>
            <person name="Zimmer A."/>
            <person name="Zwirko Z."/>
            <person name="Jaffe D.B."/>
            <person name="Alvarez P."/>
            <person name="Brockman W."/>
            <person name="Butler J."/>
            <person name="Chin C."/>
            <person name="Gnerre S."/>
            <person name="Grabherr M."/>
            <person name="Kleber M."/>
            <person name="Mauceli E."/>
            <person name="MacCallum I."/>
        </authorList>
    </citation>
    <scope>NUCLEOTIDE SEQUENCE [LARGE SCALE GENOMIC DNA]</scope>
    <source>
        <strain evidence="3">MSH-3 / Tucson 14011-0111.49</strain>
    </source>
</reference>
<evidence type="ECO:0000256" key="1">
    <source>
        <dbReference type="SAM" id="Coils"/>
    </source>
</evidence>
<dbReference type="EMBL" id="CH479182">
    <property type="protein sequence ID" value="EDW34144.1"/>
    <property type="molecule type" value="Genomic_DNA"/>
</dbReference>
<sequence>MGKKSGDSWMKLYFRLVREFYYEQRKVQIISNQLRRYRVVRTRFQKDIQREAEHLQDYMENIDHIREELDRLERTKHSLTPKKRQQLTALQKKMPVHSLEERVRIMEISELSACWPCGQPALEKQMAKMNADKREIKRIHNKTMEAIEDIRSLETIRKYLQKDNCTRIEIKPYVNRGNWLEPTTAADTQADVKATIALDHLRKKKGKGKGKGKKGRHLTRDVLEVTPRSILLKIPELMPDMYHYLDNRGKNNLLSKN</sequence>
<feature type="coiled-coil region" evidence="1">
    <location>
        <begin position="48"/>
        <end position="75"/>
    </location>
</feature>
<dbReference type="HOGENOM" id="CLU_1166931_0_0_1"/>
<name>B4GEV9_DROPE</name>
<evidence type="ECO:0000313" key="3">
    <source>
        <dbReference type="Proteomes" id="UP000008744"/>
    </source>
</evidence>
<keyword evidence="3" id="KW-1185">Reference proteome</keyword>
<dbReference type="OMA" id="YLERGHC"/>
<dbReference type="SMR" id="B4GEV9"/>
<dbReference type="OrthoDB" id="7844112at2759"/>
<accession>B4GEV9</accession>
<dbReference type="AlphaFoldDB" id="B4GEV9"/>
<dbReference type="PhylomeDB" id="B4GEV9"/>
<organism evidence="3">
    <name type="scientific">Drosophila persimilis</name>
    <name type="common">Fruit fly</name>
    <dbReference type="NCBI Taxonomy" id="7234"/>
    <lineage>
        <taxon>Eukaryota</taxon>
        <taxon>Metazoa</taxon>
        <taxon>Ecdysozoa</taxon>
        <taxon>Arthropoda</taxon>
        <taxon>Hexapoda</taxon>
        <taxon>Insecta</taxon>
        <taxon>Pterygota</taxon>
        <taxon>Neoptera</taxon>
        <taxon>Endopterygota</taxon>
        <taxon>Diptera</taxon>
        <taxon>Brachycera</taxon>
        <taxon>Muscomorpha</taxon>
        <taxon>Ephydroidea</taxon>
        <taxon>Drosophilidae</taxon>
        <taxon>Drosophila</taxon>
        <taxon>Sophophora</taxon>
    </lineage>
</organism>
<dbReference type="KEGG" id="dpe:6592184"/>
<proteinExistence type="predicted"/>
<dbReference type="eggNOG" id="ENOG502TA26">
    <property type="taxonomic scope" value="Eukaryota"/>
</dbReference>
<gene>
    <name evidence="2" type="primary">Dper\GL21724</name>
    <name evidence="2" type="ORF">Dper_GL21724</name>
</gene>
<protein>
    <submittedName>
        <fullName evidence="2">GL21724</fullName>
    </submittedName>
</protein>
<keyword evidence="1" id="KW-0175">Coiled coil</keyword>